<feature type="region of interest" description="Disordered" evidence="10">
    <location>
        <begin position="426"/>
        <end position="455"/>
    </location>
</feature>
<keyword evidence="4 9" id="KW-0349">Heme</keyword>
<dbReference type="PANTHER" id="PTHR46300:SF7">
    <property type="entry name" value="P450, PUTATIVE (EUROFUNG)-RELATED"/>
    <property type="match status" value="1"/>
</dbReference>
<dbReference type="InterPro" id="IPR050364">
    <property type="entry name" value="Cytochrome_P450_fung"/>
</dbReference>
<dbReference type="SUPFAM" id="SSF48264">
    <property type="entry name" value="Cytochrome P450"/>
    <property type="match status" value="1"/>
</dbReference>
<name>A0ABR1J9G8_9AGAR</name>
<feature type="compositionally biased region" description="Low complexity" evidence="10">
    <location>
        <begin position="625"/>
        <end position="638"/>
    </location>
</feature>
<accession>A0ABR1J9G8</accession>
<keyword evidence="8 9" id="KW-0503">Monooxygenase</keyword>
<dbReference type="PANTHER" id="PTHR46300">
    <property type="entry name" value="P450, PUTATIVE (EUROFUNG)-RELATED-RELATED"/>
    <property type="match status" value="1"/>
</dbReference>
<evidence type="ECO:0000256" key="6">
    <source>
        <dbReference type="ARBA" id="ARBA00023002"/>
    </source>
</evidence>
<feature type="signal peptide" evidence="11">
    <location>
        <begin position="1"/>
        <end position="17"/>
    </location>
</feature>
<dbReference type="PRINTS" id="PR00385">
    <property type="entry name" value="P450"/>
</dbReference>
<evidence type="ECO:0000256" key="9">
    <source>
        <dbReference type="RuleBase" id="RU000461"/>
    </source>
</evidence>
<evidence type="ECO:0000256" key="1">
    <source>
        <dbReference type="ARBA" id="ARBA00001971"/>
    </source>
</evidence>
<dbReference type="Pfam" id="PF00067">
    <property type="entry name" value="p450"/>
    <property type="match status" value="1"/>
</dbReference>
<keyword evidence="7 9" id="KW-0408">Iron</keyword>
<dbReference type="InterPro" id="IPR017972">
    <property type="entry name" value="Cyt_P450_CS"/>
</dbReference>
<evidence type="ECO:0000313" key="13">
    <source>
        <dbReference type="Proteomes" id="UP001498398"/>
    </source>
</evidence>
<keyword evidence="5 9" id="KW-0479">Metal-binding</keyword>
<evidence type="ECO:0000313" key="12">
    <source>
        <dbReference type="EMBL" id="KAK7452677.1"/>
    </source>
</evidence>
<dbReference type="Proteomes" id="UP001498398">
    <property type="component" value="Unassembled WGS sequence"/>
</dbReference>
<evidence type="ECO:0000256" key="4">
    <source>
        <dbReference type="ARBA" id="ARBA00022617"/>
    </source>
</evidence>
<dbReference type="EMBL" id="JBANRG010000028">
    <property type="protein sequence ID" value="KAK7452677.1"/>
    <property type="molecule type" value="Genomic_DNA"/>
</dbReference>
<dbReference type="PRINTS" id="PR00463">
    <property type="entry name" value="EP450I"/>
</dbReference>
<comment type="caution">
    <text evidence="12">The sequence shown here is derived from an EMBL/GenBank/DDBJ whole genome shotgun (WGS) entry which is preliminary data.</text>
</comment>
<feature type="region of interest" description="Disordered" evidence="10">
    <location>
        <begin position="625"/>
        <end position="646"/>
    </location>
</feature>
<evidence type="ECO:0000256" key="7">
    <source>
        <dbReference type="ARBA" id="ARBA00023004"/>
    </source>
</evidence>
<keyword evidence="13" id="KW-1185">Reference proteome</keyword>
<evidence type="ECO:0000256" key="2">
    <source>
        <dbReference type="ARBA" id="ARBA00005179"/>
    </source>
</evidence>
<feature type="chain" id="PRO_5046971209" description="Cytochrome P450" evidence="11">
    <location>
        <begin position="18"/>
        <end position="646"/>
    </location>
</feature>
<comment type="cofactor">
    <cofactor evidence="1">
        <name>heme</name>
        <dbReference type="ChEBI" id="CHEBI:30413"/>
    </cofactor>
</comment>
<comment type="pathway">
    <text evidence="2">Secondary metabolite biosynthesis.</text>
</comment>
<protein>
    <recommendedName>
        <fullName evidence="14">Cytochrome P450</fullName>
    </recommendedName>
</protein>
<keyword evidence="6 9" id="KW-0560">Oxidoreductase</keyword>
<organism evidence="12 13">
    <name type="scientific">Marasmiellus scandens</name>
    <dbReference type="NCBI Taxonomy" id="2682957"/>
    <lineage>
        <taxon>Eukaryota</taxon>
        <taxon>Fungi</taxon>
        <taxon>Dikarya</taxon>
        <taxon>Basidiomycota</taxon>
        <taxon>Agaricomycotina</taxon>
        <taxon>Agaricomycetes</taxon>
        <taxon>Agaricomycetidae</taxon>
        <taxon>Agaricales</taxon>
        <taxon>Marasmiineae</taxon>
        <taxon>Omphalotaceae</taxon>
        <taxon>Marasmiellus</taxon>
    </lineage>
</organism>
<evidence type="ECO:0000256" key="10">
    <source>
        <dbReference type="SAM" id="MobiDB-lite"/>
    </source>
</evidence>
<reference evidence="12 13" key="1">
    <citation type="submission" date="2024-01" db="EMBL/GenBank/DDBJ databases">
        <title>A draft genome for the cacao thread blight pathogen Marasmiellus scandens.</title>
        <authorList>
            <person name="Baruah I.K."/>
            <person name="Leung J."/>
            <person name="Bukari Y."/>
            <person name="Amoako-Attah I."/>
            <person name="Meinhardt L.W."/>
            <person name="Bailey B.A."/>
            <person name="Cohen S.P."/>
        </authorList>
    </citation>
    <scope>NUCLEOTIDE SEQUENCE [LARGE SCALE GENOMIC DNA]</scope>
    <source>
        <strain evidence="12 13">GH-19</strain>
    </source>
</reference>
<proteinExistence type="inferred from homology"/>
<evidence type="ECO:0008006" key="14">
    <source>
        <dbReference type="Google" id="ProtNLM"/>
    </source>
</evidence>
<dbReference type="Gene3D" id="1.10.630.10">
    <property type="entry name" value="Cytochrome P450"/>
    <property type="match status" value="1"/>
</dbReference>
<evidence type="ECO:0000256" key="11">
    <source>
        <dbReference type="SAM" id="SignalP"/>
    </source>
</evidence>
<evidence type="ECO:0000256" key="8">
    <source>
        <dbReference type="ARBA" id="ARBA00023033"/>
    </source>
</evidence>
<gene>
    <name evidence="12" type="ORF">VKT23_012076</name>
</gene>
<comment type="similarity">
    <text evidence="3 9">Belongs to the cytochrome P450 family.</text>
</comment>
<sequence>MMLLLLLLFIFFVSVHHIYHLYKTRNAPPGPRGLPLIGNLHQLTASSWLLFESWKPKYGDVIHLSLGTQPVLILNTHKVAYELLDKRSAIYSDRPRLIVANETLTRNGLLGLARWGDRWRRTRRAAHESLKKDVVGMYDDLVWKDAIILASGLRNASTSPNDWISHLERTTSSIFTSIAYDTPPLNSTTDPLIRSVCSLTAHVTRASYPGAHLVEFFPFLNALPSSIPIISKWKKDADESYLRYNHAFESIYARVEERVKEGKEEQEQRTSFARTLVEGDERHRLTRHEGSWLAASMFVAGADTTANTMAWLVVVLARYRDVQAKAAAEIHALTNASGSNPRLPTPADLPNLPYCTAVIREAMRWRGVDPLGLPHVSVQDDVWRGWEIKKGTILLPNVWAMNRDKSIYGEDADQFRPERFLTRRARSSGEEGEDWELCSPVPGDRGHDLDAEKEEGEEISKPWLREVREEGHVNFGFGRRVCVGKHIANLSILMSLALVLWGWEILPLPDSLDNKDDQNSERKKYNEPKLGIDDEIRDGVVVRPLPTPLQFVPRRVSRAHDHERSAESSPDMELIKILEEAEERVWEDAKRLRADWAGVEGIDEIDGDGDGERGEWKDKLRGITASASTSSAVSAGGADVKKRTGK</sequence>
<dbReference type="InterPro" id="IPR002401">
    <property type="entry name" value="Cyt_P450_E_grp-I"/>
</dbReference>
<dbReference type="PROSITE" id="PS00086">
    <property type="entry name" value="CYTOCHROME_P450"/>
    <property type="match status" value="1"/>
</dbReference>
<evidence type="ECO:0000256" key="5">
    <source>
        <dbReference type="ARBA" id="ARBA00022723"/>
    </source>
</evidence>
<evidence type="ECO:0000256" key="3">
    <source>
        <dbReference type="ARBA" id="ARBA00010617"/>
    </source>
</evidence>
<keyword evidence="11" id="KW-0732">Signal</keyword>
<dbReference type="InterPro" id="IPR001128">
    <property type="entry name" value="Cyt_P450"/>
</dbReference>
<dbReference type="InterPro" id="IPR036396">
    <property type="entry name" value="Cyt_P450_sf"/>
</dbReference>